<feature type="compositionally biased region" description="Polar residues" evidence="5">
    <location>
        <begin position="17"/>
        <end position="27"/>
    </location>
</feature>
<feature type="region of interest" description="Disordered" evidence="5">
    <location>
        <begin position="16"/>
        <end position="51"/>
    </location>
</feature>
<comment type="similarity">
    <text evidence="1">Belongs to the DNA polymerase type-B-like family.</text>
</comment>
<feature type="compositionally biased region" description="Basic residues" evidence="5">
    <location>
        <begin position="34"/>
        <end position="43"/>
    </location>
</feature>
<gene>
    <name evidence="8" type="ORF">CONPUDRAFT_46792</name>
</gene>
<dbReference type="OrthoDB" id="2618423at2759"/>
<dbReference type="GO" id="GO:0046872">
    <property type="term" value="F:metal ion binding"/>
    <property type="evidence" value="ECO:0007669"/>
    <property type="project" value="UniProtKB-KW"/>
</dbReference>
<evidence type="ECO:0000259" key="7">
    <source>
        <dbReference type="Pfam" id="PF22600"/>
    </source>
</evidence>
<dbReference type="EC" id="2.7.7.19" evidence="2"/>
<dbReference type="OMA" id="LIGWLEM"/>
<dbReference type="SUPFAM" id="SSF81301">
    <property type="entry name" value="Nucleotidyltransferase"/>
    <property type="match status" value="1"/>
</dbReference>
<dbReference type="KEGG" id="cput:CONPUDRAFT_46792"/>
<dbReference type="GO" id="GO:0003729">
    <property type="term" value="F:mRNA binding"/>
    <property type="evidence" value="ECO:0007669"/>
    <property type="project" value="TreeGrafter"/>
</dbReference>
<dbReference type="CDD" id="cd05402">
    <property type="entry name" value="NT_PAP_TUTase"/>
    <property type="match status" value="1"/>
</dbReference>
<dbReference type="GO" id="GO:0043634">
    <property type="term" value="P:polyadenylation-dependent ncRNA catabolic process"/>
    <property type="evidence" value="ECO:0007669"/>
    <property type="project" value="TreeGrafter"/>
</dbReference>
<evidence type="ECO:0000256" key="3">
    <source>
        <dbReference type="ARBA" id="ARBA00022723"/>
    </source>
</evidence>
<comment type="caution">
    <text evidence="8">The sequence shown here is derived from an EMBL/GenBank/DDBJ whole genome shotgun (WGS) entry which is preliminary data.</text>
</comment>
<dbReference type="GeneID" id="19207165"/>
<dbReference type="RefSeq" id="XP_007762614.1">
    <property type="nucleotide sequence ID" value="XM_007764424.1"/>
</dbReference>
<evidence type="ECO:0000256" key="1">
    <source>
        <dbReference type="ARBA" id="ARBA00008593"/>
    </source>
</evidence>
<sequence length="383" mass="42961">MAASLLDRIGPHAPVASGSSLSINNSDTSNTRNRPPRKRKRGQHNTDEGGQVWLTPWVNNIGMTEYESVTQRLHDEITAFVTYVGLTSQEEYMREQVRALVHRILRNRFRRSEVNVFGSAAQGLSLPGGDVDIVLSLPHADSRSELKTSLFQLAAMLKRTGVASDVEVRHQARIPIISFQTVPELCTLRFDIGVNNEDGLKALPIVEKYMQDHPVLKPLMLVLKSFLSRRGLSSASNGGINSFVLLCMVVSFIQLNPLNRPREDFTDFMQRETLGVLLLGFFEYYGSRFPYLTSYISITEGRLLPKPSAPWISHPTTDRLVIQSPLDPERDCAKAASRIEQVKEAFREAKGILERITLPLRSNNHLGLIIGLKQEVTASLFLR</sequence>
<organism evidence="8 9">
    <name type="scientific">Coniophora puteana (strain RWD-64-598)</name>
    <name type="common">Brown rot fungus</name>
    <dbReference type="NCBI Taxonomy" id="741705"/>
    <lineage>
        <taxon>Eukaryota</taxon>
        <taxon>Fungi</taxon>
        <taxon>Dikarya</taxon>
        <taxon>Basidiomycota</taxon>
        <taxon>Agaricomycotina</taxon>
        <taxon>Agaricomycetes</taxon>
        <taxon>Agaricomycetidae</taxon>
        <taxon>Boletales</taxon>
        <taxon>Coniophorineae</taxon>
        <taxon>Coniophoraceae</taxon>
        <taxon>Coniophora</taxon>
    </lineage>
</organism>
<dbReference type="Gene3D" id="1.10.1410.10">
    <property type="match status" value="1"/>
</dbReference>
<dbReference type="SUPFAM" id="SSF81631">
    <property type="entry name" value="PAP/OAS1 substrate-binding domain"/>
    <property type="match status" value="1"/>
</dbReference>
<dbReference type="EMBL" id="JH711573">
    <property type="protein sequence ID" value="EIW87329.1"/>
    <property type="molecule type" value="Genomic_DNA"/>
</dbReference>
<accession>A0A5M3N7A7</accession>
<dbReference type="Pfam" id="PF03828">
    <property type="entry name" value="PAP_assoc"/>
    <property type="match status" value="1"/>
</dbReference>
<evidence type="ECO:0000256" key="2">
    <source>
        <dbReference type="ARBA" id="ARBA00012388"/>
    </source>
</evidence>
<dbReference type="PANTHER" id="PTHR23092">
    <property type="entry name" value="POLY(A) RNA POLYMERASE"/>
    <property type="match status" value="1"/>
</dbReference>
<keyword evidence="3" id="KW-0479">Metal-binding</keyword>
<name>A0A5M3N7A7_CONPW</name>
<evidence type="ECO:0000259" key="6">
    <source>
        <dbReference type="Pfam" id="PF03828"/>
    </source>
</evidence>
<dbReference type="Proteomes" id="UP000053558">
    <property type="component" value="Unassembled WGS sequence"/>
</dbReference>
<dbReference type="PANTHER" id="PTHR23092:SF15">
    <property type="entry name" value="INACTIVE NON-CANONICAL POLY(A) RNA POLYMERASE PROTEIN TRF4-2-RELATED"/>
    <property type="match status" value="1"/>
</dbReference>
<protein>
    <recommendedName>
        <fullName evidence="2">polynucleotide adenylyltransferase</fullName>
        <ecNumber evidence="2">2.7.7.19</ecNumber>
    </recommendedName>
</protein>
<keyword evidence="8" id="KW-0808">Transferase</keyword>
<dbReference type="GO" id="GO:0010605">
    <property type="term" value="P:negative regulation of macromolecule metabolic process"/>
    <property type="evidence" value="ECO:0007669"/>
    <property type="project" value="UniProtKB-ARBA"/>
</dbReference>
<dbReference type="AlphaFoldDB" id="A0A5M3N7A7"/>
<dbReference type="InterPro" id="IPR002058">
    <property type="entry name" value="PAP_assoc"/>
</dbReference>
<proteinExistence type="inferred from homology"/>
<dbReference type="Gene3D" id="3.30.460.10">
    <property type="entry name" value="Beta Polymerase, domain 2"/>
    <property type="match status" value="1"/>
</dbReference>
<dbReference type="GO" id="GO:0031499">
    <property type="term" value="C:TRAMP complex"/>
    <property type="evidence" value="ECO:0007669"/>
    <property type="project" value="TreeGrafter"/>
</dbReference>
<dbReference type="GO" id="GO:0031123">
    <property type="term" value="P:RNA 3'-end processing"/>
    <property type="evidence" value="ECO:0007669"/>
    <property type="project" value="TreeGrafter"/>
</dbReference>
<dbReference type="GO" id="GO:1990817">
    <property type="term" value="F:poly(A) RNA polymerase activity"/>
    <property type="evidence" value="ECO:0007669"/>
    <property type="project" value="UniProtKB-EC"/>
</dbReference>
<evidence type="ECO:0000256" key="5">
    <source>
        <dbReference type="SAM" id="MobiDB-lite"/>
    </source>
</evidence>
<keyword evidence="9" id="KW-1185">Reference proteome</keyword>
<dbReference type="InterPro" id="IPR054708">
    <property type="entry name" value="MTPAP-like_central"/>
</dbReference>
<dbReference type="InterPro" id="IPR045862">
    <property type="entry name" value="Trf4-like"/>
</dbReference>
<reference evidence="9" key="1">
    <citation type="journal article" date="2012" name="Science">
        <title>The Paleozoic origin of enzymatic lignin decomposition reconstructed from 31 fungal genomes.</title>
        <authorList>
            <person name="Floudas D."/>
            <person name="Binder M."/>
            <person name="Riley R."/>
            <person name="Barry K."/>
            <person name="Blanchette R.A."/>
            <person name="Henrissat B."/>
            <person name="Martinez A.T."/>
            <person name="Otillar R."/>
            <person name="Spatafora J.W."/>
            <person name="Yadav J.S."/>
            <person name="Aerts A."/>
            <person name="Benoit I."/>
            <person name="Boyd A."/>
            <person name="Carlson A."/>
            <person name="Copeland A."/>
            <person name="Coutinho P.M."/>
            <person name="de Vries R.P."/>
            <person name="Ferreira P."/>
            <person name="Findley K."/>
            <person name="Foster B."/>
            <person name="Gaskell J."/>
            <person name="Glotzer D."/>
            <person name="Gorecki P."/>
            <person name="Heitman J."/>
            <person name="Hesse C."/>
            <person name="Hori C."/>
            <person name="Igarashi K."/>
            <person name="Jurgens J.A."/>
            <person name="Kallen N."/>
            <person name="Kersten P."/>
            <person name="Kohler A."/>
            <person name="Kuees U."/>
            <person name="Kumar T.K.A."/>
            <person name="Kuo A."/>
            <person name="LaButti K."/>
            <person name="Larrondo L.F."/>
            <person name="Lindquist E."/>
            <person name="Ling A."/>
            <person name="Lombard V."/>
            <person name="Lucas S."/>
            <person name="Lundell T."/>
            <person name="Martin R."/>
            <person name="McLaughlin D.J."/>
            <person name="Morgenstern I."/>
            <person name="Morin E."/>
            <person name="Murat C."/>
            <person name="Nagy L.G."/>
            <person name="Nolan M."/>
            <person name="Ohm R.A."/>
            <person name="Patyshakuliyeva A."/>
            <person name="Rokas A."/>
            <person name="Ruiz-Duenas F.J."/>
            <person name="Sabat G."/>
            <person name="Salamov A."/>
            <person name="Samejima M."/>
            <person name="Schmutz J."/>
            <person name="Slot J.C."/>
            <person name="St John F."/>
            <person name="Stenlid J."/>
            <person name="Sun H."/>
            <person name="Sun S."/>
            <person name="Syed K."/>
            <person name="Tsang A."/>
            <person name="Wiebenga A."/>
            <person name="Young D."/>
            <person name="Pisabarro A."/>
            <person name="Eastwood D.C."/>
            <person name="Martin F."/>
            <person name="Cullen D."/>
            <person name="Grigoriev I.V."/>
            <person name="Hibbett D.S."/>
        </authorList>
    </citation>
    <scope>NUCLEOTIDE SEQUENCE [LARGE SCALE GENOMIC DNA]</scope>
    <source>
        <strain evidence="9">RWD-64-598 SS2</strain>
    </source>
</reference>
<keyword evidence="4" id="KW-0460">Magnesium</keyword>
<dbReference type="Pfam" id="PF22600">
    <property type="entry name" value="MTPAP-like_central"/>
    <property type="match status" value="1"/>
</dbReference>
<evidence type="ECO:0000313" key="9">
    <source>
        <dbReference type="Proteomes" id="UP000053558"/>
    </source>
</evidence>
<dbReference type="InterPro" id="IPR043519">
    <property type="entry name" value="NT_sf"/>
</dbReference>
<feature type="domain" description="Poly(A) RNA polymerase mitochondrial-like central palm" evidence="7">
    <location>
        <begin position="73"/>
        <end position="210"/>
    </location>
</feature>
<evidence type="ECO:0000256" key="4">
    <source>
        <dbReference type="ARBA" id="ARBA00022842"/>
    </source>
</evidence>
<evidence type="ECO:0000313" key="8">
    <source>
        <dbReference type="EMBL" id="EIW87329.1"/>
    </source>
</evidence>
<dbReference type="GO" id="GO:0005730">
    <property type="term" value="C:nucleolus"/>
    <property type="evidence" value="ECO:0007669"/>
    <property type="project" value="TreeGrafter"/>
</dbReference>
<feature type="domain" description="PAP-associated" evidence="6">
    <location>
        <begin position="273"/>
        <end position="329"/>
    </location>
</feature>